<feature type="region of interest" description="Disordered" evidence="1">
    <location>
        <begin position="25"/>
        <end position="47"/>
    </location>
</feature>
<protein>
    <submittedName>
        <fullName evidence="2">Uncharacterized protein</fullName>
    </submittedName>
</protein>
<organism evidence="2 3">
    <name type="scientific">Desulfovibrio subterraneus</name>
    <dbReference type="NCBI Taxonomy" id="2718620"/>
    <lineage>
        <taxon>Bacteria</taxon>
        <taxon>Pseudomonadati</taxon>
        <taxon>Thermodesulfobacteriota</taxon>
        <taxon>Desulfovibrionia</taxon>
        <taxon>Desulfovibrionales</taxon>
        <taxon>Desulfovibrionaceae</taxon>
        <taxon>Desulfovibrio</taxon>
    </lineage>
</organism>
<keyword evidence="3" id="KW-1185">Reference proteome</keyword>
<evidence type="ECO:0000256" key="1">
    <source>
        <dbReference type="SAM" id="MobiDB-lite"/>
    </source>
</evidence>
<dbReference type="EMBL" id="BLVO01000012">
    <property type="protein sequence ID" value="GFM32989.1"/>
    <property type="molecule type" value="Genomic_DNA"/>
</dbReference>
<comment type="caution">
    <text evidence="2">The sequence shown here is derived from an EMBL/GenBank/DDBJ whole genome shotgun (WGS) entry which is preliminary data.</text>
</comment>
<evidence type="ECO:0000313" key="2">
    <source>
        <dbReference type="EMBL" id="GFM32989.1"/>
    </source>
</evidence>
<proteinExistence type="predicted"/>
<reference evidence="2 3" key="1">
    <citation type="submission" date="2020-05" db="EMBL/GenBank/DDBJ databases">
        <title>Draft genome sequence of Desulfovibrio sp. strain HN2T.</title>
        <authorList>
            <person name="Ueno A."/>
            <person name="Tamazawa S."/>
            <person name="Tamamura S."/>
            <person name="Murakami T."/>
            <person name="Kiyama T."/>
            <person name="Inomata H."/>
            <person name="Amano Y."/>
            <person name="Miyakawa K."/>
            <person name="Tamaki H."/>
            <person name="Naganuma T."/>
            <person name="Kaneko K."/>
        </authorList>
    </citation>
    <scope>NUCLEOTIDE SEQUENCE [LARGE SCALE GENOMIC DNA]</scope>
    <source>
        <strain evidence="2 3">HN2</strain>
    </source>
</reference>
<accession>A0A7J0BGZ3</accession>
<sequence length="62" mass="6675">MADGIVRSGAAVRISVRDFGPWGDWRGGRNGSVDRMPAMQGKGSMQCCKRQAQDGSCMLQVT</sequence>
<dbReference type="Proteomes" id="UP000503840">
    <property type="component" value="Unassembled WGS sequence"/>
</dbReference>
<gene>
    <name evidence="2" type="ORF">DSM101010T_13540</name>
</gene>
<evidence type="ECO:0000313" key="3">
    <source>
        <dbReference type="Proteomes" id="UP000503840"/>
    </source>
</evidence>
<name>A0A7J0BGZ3_9BACT</name>
<dbReference type="AlphaFoldDB" id="A0A7J0BGZ3"/>